<dbReference type="GO" id="GO:0004385">
    <property type="term" value="F:GMP kinase activity"/>
    <property type="evidence" value="ECO:0000318"/>
    <property type="project" value="GO_Central"/>
</dbReference>
<protein>
    <recommendedName>
        <fullName evidence="2">guanylate kinase</fullName>
        <ecNumber evidence="2">2.7.4.8</ecNumber>
    </recommendedName>
</protein>
<dbReference type="STRING" id="81824.A9V7J9"/>
<dbReference type="SMART" id="SM00072">
    <property type="entry name" value="GuKc"/>
    <property type="match status" value="1"/>
</dbReference>
<feature type="chain" id="PRO_5002742777" description="guanylate kinase" evidence="7">
    <location>
        <begin position="17"/>
        <end position="237"/>
    </location>
</feature>
<evidence type="ECO:0000256" key="4">
    <source>
        <dbReference type="ARBA" id="ARBA00022741"/>
    </source>
</evidence>
<evidence type="ECO:0000313" key="9">
    <source>
        <dbReference type="EMBL" id="EDQ86596.1"/>
    </source>
</evidence>
<dbReference type="EMBL" id="CH991565">
    <property type="protein sequence ID" value="EDQ86596.1"/>
    <property type="molecule type" value="Genomic_DNA"/>
</dbReference>
<feature type="signal peptide" evidence="7">
    <location>
        <begin position="1"/>
        <end position="16"/>
    </location>
</feature>
<keyword evidence="5" id="KW-0418">Kinase</keyword>
<dbReference type="InParanoid" id="A9V7J9"/>
<evidence type="ECO:0000256" key="5">
    <source>
        <dbReference type="ARBA" id="ARBA00022777"/>
    </source>
</evidence>
<dbReference type="RefSeq" id="XP_001748709.1">
    <property type="nucleotide sequence ID" value="XM_001748657.1"/>
</dbReference>
<dbReference type="InterPro" id="IPR008144">
    <property type="entry name" value="Guanylate_kin-like_dom"/>
</dbReference>
<feature type="domain" description="Guanylate kinase-like" evidence="8">
    <location>
        <begin position="42"/>
        <end position="224"/>
    </location>
</feature>
<evidence type="ECO:0000256" key="6">
    <source>
        <dbReference type="ARBA" id="ARBA00022840"/>
    </source>
</evidence>
<keyword evidence="6" id="KW-0067">ATP-binding</keyword>
<proteinExistence type="inferred from homology"/>
<accession>A9V7J9</accession>
<dbReference type="GeneID" id="5893882"/>
<organism evidence="9 10">
    <name type="scientific">Monosiga brevicollis</name>
    <name type="common">Choanoflagellate</name>
    <dbReference type="NCBI Taxonomy" id="81824"/>
    <lineage>
        <taxon>Eukaryota</taxon>
        <taxon>Choanoflagellata</taxon>
        <taxon>Craspedida</taxon>
        <taxon>Salpingoecidae</taxon>
        <taxon>Monosiga</taxon>
    </lineage>
</organism>
<dbReference type="eggNOG" id="KOG0707">
    <property type="taxonomic scope" value="Eukaryota"/>
</dbReference>
<keyword evidence="7" id="KW-0732">Signal</keyword>
<evidence type="ECO:0000256" key="1">
    <source>
        <dbReference type="ARBA" id="ARBA00005790"/>
    </source>
</evidence>
<dbReference type="InterPro" id="IPR020590">
    <property type="entry name" value="Guanylate_kinase_CS"/>
</dbReference>
<dbReference type="FunCoup" id="A9V7J9">
    <property type="interactions" value="687"/>
</dbReference>
<keyword evidence="4" id="KW-0547">Nucleotide-binding</keyword>
<evidence type="ECO:0000313" key="10">
    <source>
        <dbReference type="Proteomes" id="UP000001357"/>
    </source>
</evidence>
<dbReference type="PANTHER" id="PTHR23117:SF13">
    <property type="entry name" value="GUANYLATE KINASE"/>
    <property type="match status" value="1"/>
</dbReference>
<reference evidence="9 10" key="1">
    <citation type="journal article" date="2008" name="Nature">
        <title>The genome of the choanoflagellate Monosiga brevicollis and the origin of metazoans.</title>
        <authorList>
            <consortium name="JGI Sequencing"/>
            <person name="King N."/>
            <person name="Westbrook M.J."/>
            <person name="Young S.L."/>
            <person name="Kuo A."/>
            <person name="Abedin M."/>
            <person name="Chapman J."/>
            <person name="Fairclough S."/>
            <person name="Hellsten U."/>
            <person name="Isogai Y."/>
            <person name="Letunic I."/>
            <person name="Marr M."/>
            <person name="Pincus D."/>
            <person name="Putnam N."/>
            <person name="Rokas A."/>
            <person name="Wright K.J."/>
            <person name="Zuzow R."/>
            <person name="Dirks W."/>
            <person name="Good M."/>
            <person name="Goodstein D."/>
            <person name="Lemons D."/>
            <person name="Li W."/>
            <person name="Lyons J.B."/>
            <person name="Morris A."/>
            <person name="Nichols S."/>
            <person name="Richter D.J."/>
            <person name="Salamov A."/>
            <person name="Bork P."/>
            <person name="Lim W.A."/>
            <person name="Manning G."/>
            <person name="Miller W.T."/>
            <person name="McGinnis W."/>
            <person name="Shapiro H."/>
            <person name="Tjian R."/>
            <person name="Grigoriev I.V."/>
            <person name="Rokhsar D."/>
        </authorList>
    </citation>
    <scope>NUCLEOTIDE SEQUENCE [LARGE SCALE GENOMIC DNA]</scope>
    <source>
        <strain evidence="10">MX1 / ATCC 50154</strain>
    </source>
</reference>
<dbReference type="PANTHER" id="PTHR23117">
    <property type="entry name" value="GUANYLATE KINASE-RELATED"/>
    <property type="match status" value="1"/>
</dbReference>
<keyword evidence="10" id="KW-1185">Reference proteome</keyword>
<keyword evidence="3" id="KW-0808">Transferase</keyword>
<evidence type="ECO:0000256" key="2">
    <source>
        <dbReference type="ARBA" id="ARBA00012961"/>
    </source>
</evidence>
<dbReference type="SUPFAM" id="SSF52540">
    <property type="entry name" value="P-loop containing nucleoside triphosphate hydrolases"/>
    <property type="match status" value="1"/>
</dbReference>
<dbReference type="AlphaFoldDB" id="A9V7J9"/>
<evidence type="ECO:0000256" key="7">
    <source>
        <dbReference type="SAM" id="SignalP"/>
    </source>
</evidence>
<evidence type="ECO:0000256" key="3">
    <source>
        <dbReference type="ARBA" id="ARBA00022679"/>
    </source>
</evidence>
<dbReference type="GO" id="GO:0005524">
    <property type="term" value="F:ATP binding"/>
    <property type="evidence" value="ECO:0007669"/>
    <property type="project" value="UniProtKB-KW"/>
</dbReference>
<dbReference type="PROSITE" id="PS51257">
    <property type="entry name" value="PROKAR_LIPOPROTEIN"/>
    <property type="match status" value="1"/>
</dbReference>
<dbReference type="Proteomes" id="UP000001357">
    <property type="component" value="Unassembled WGS sequence"/>
</dbReference>
<dbReference type="Gene3D" id="3.40.50.300">
    <property type="entry name" value="P-loop containing nucleotide triphosphate hydrolases"/>
    <property type="match status" value="1"/>
</dbReference>
<dbReference type="CDD" id="cd00071">
    <property type="entry name" value="GMPK"/>
    <property type="match status" value="1"/>
</dbReference>
<dbReference type="InterPro" id="IPR008145">
    <property type="entry name" value="GK/Ca_channel_bsu"/>
</dbReference>
<dbReference type="PROSITE" id="PS00856">
    <property type="entry name" value="GUANYLATE_KINASE_1"/>
    <property type="match status" value="1"/>
</dbReference>
<dbReference type="InterPro" id="IPR027417">
    <property type="entry name" value="P-loop_NTPase"/>
</dbReference>
<dbReference type="NCBIfam" id="TIGR03263">
    <property type="entry name" value="guanyl_kin"/>
    <property type="match status" value="1"/>
</dbReference>
<dbReference type="PROSITE" id="PS50052">
    <property type="entry name" value="GUANYLATE_KINASE_2"/>
    <property type="match status" value="1"/>
</dbReference>
<gene>
    <name evidence="9" type="ORF">MONBRDRAFT_33796</name>
</gene>
<dbReference type="Pfam" id="PF00625">
    <property type="entry name" value="Guanylate_kin"/>
    <property type="match status" value="1"/>
</dbReference>
<dbReference type="FunFam" id="3.40.50.300:FF:000776">
    <property type="entry name" value="Guanylate kinase 2"/>
    <property type="match status" value="1"/>
</dbReference>
<dbReference type="GO" id="GO:0005829">
    <property type="term" value="C:cytosol"/>
    <property type="evidence" value="ECO:0000318"/>
    <property type="project" value="GO_Central"/>
</dbReference>
<comment type="similarity">
    <text evidence="1">Belongs to the guanylate kinase family.</text>
</comment>
<name>A9V7J9_MONBE</name>
<dbReference type="OMA" id="EWAVVHG"/>
<evidence type="ECO:0000259" key="8">
    <source>
        <dbReference type="PROSITE" id="PS50052"/>
    </source>
</evidence>
<dbReference type="KEGG" id="mbr:MONBRDRAFT_33796"/>
<dbReference type="EC" id="2.7.4.8" evidence="2"/>
<dbReference type="InterPro" id="IPR017665">
    <property type="entry name" value="Guanylate_kinase"/>
</dbReference>
<sequence>MRFLAGIFANPAAVMGIVTSCMSASVRTTTIMANPPAKKDQPRPIVVSGPSGAGKSTFLKRLFKEFPDVFALSVSHTTRKPRTGEQDGVDYHFTEREVMEQMIASDEFVEHAQFGGNLYGTSKRAISDVAAQNRICILDIERQGCENVRNLDMQPLFVFVQPPSVEVLEQRLRSRNTETEESLQKRLAEAESAMVYGATPGKFDHVIVNDDLDAAYEKFKACLMPDIEHAKKMQAAA</sequence>